<dbReference type="OrthoDB" id="6782574at2759"/>
<proteinExistence type="predicted"/>
<accession>A0A834IFY0</accession>
<dbReference type="AlphaFoldDB" id="A0A834IFY0"/>
<dbReference type="Proteomes" id="UP000625711">
    <property type="component" value="Unassembled WGS sequence"/>
</dbReference>
<dbReference type="EMBL" id="JAACXV010000404">
    <property type="protein sequence ID" value="KAF7278256.1"/>
    <property type="molecule type" value="Genomic_DNA"/>
</dbReference>
<name>A0A834IFY0_RHYFE</name>
<protein>
    <submittedName>
        <fullName evidence="1">Uncharacterized protein</fullName>
    </submittedName>
</protein>
<reference evidence="1" key="1">
    <citation type="submission" date="2020-08" db="EMBL/GenBank/DDBJ databases">
        <title>Genome sequencing and assembly of the red palm weevil Rhynchophorus ferrugineus.</title>
        <authorList>
            <person name="Dias G.B."/>
            <person name="Bergman C.M."/>
            <person name="Manee M."/>
        </authorList>
    </citation>
    <scope>NUCLEOTIDE SEQUENCE</scope>
    <source>
        <strain evidence="1">AA-2017</strain>
        <tissue evidence="1">Whole larva</tissue>
    </source>
</reference>
<gene>
    <name evidence="1" type="ORF">GWI33_008612</name>
</gene>
<comment type="caution">
    <text evidence="1">The sequence shown here is derived from an EMBL/GenBank/DDBJ whole genome shotgun (WGS) entry which is preliminary data.</text>
</comment>
<evidence type="ECO:0000313" key="1">
    <source>
        <dbReference type="EMBL" id="KAF7278256.1"/>
    </source>
</evidence>
<evidence type="ECO:0000313" key="2">
    <source>
        <dbReference type="Proteomes" id="UP000625711"/>
    </source>
</evidence>
<keyword evidence="2" id="KW-1185">Reference proteome</keyword>
<organism evidence="1 2">
    <name type="scientific">Rhynchophorus ferrugineus</name>
    <name type="common">Red palm weevil</name>
    <name type="synonym">Curculio ferrugineus</name>
    <dbReference type="NCBI Taxonomy" id="354439"/>
    <lineage>
        <taxon>Eukaryota</taxon>
        <taxon>Metazoa</taxon>
        <taxon>Ecdysozoa</taxon>
        <taxon>Arthropoda</taxon>
        <taxon>Hexapoda</taxon>
        <taxon>Insecta</taxon>
        <taxon>Pterygota</taxon>
        <taxon>Neoptera</taxon>
        <taxon>Endopterygota</taxon>
        <taxon>Coleoptera</taxon>
        <taxon>Polyphaga</taxon>
        <taxon>Cucujiformia</taxon>
        <taxon>Curculionidae</taxon>
        <taxon>Dryophthorinae</taxon>
        <taxon>Rhynchophorus</taxon>
    </lineage>
</organism>
<sequence length="103" mass="11827">MATFDDDTAVIAVGDNSEEASRTLQQNKVLRSIIDALKYYITDYLHRDLQIPTVSQEIKRIVRGHEEKLQSHENIDVLHLWIPPEQGTDSKESNHLILYSVVL</sequence>